<sequence>LAEPASAAHAIAQAVAEHGLDTLIYNLGIWEELAFDPAYDFLGDSDAQVQAIVSCNITATLLLIKRLLPTLLRSATPRIILTGSTSGLPQSGRPEVAFGASKFALRGIADALREGYREQRLAVTCLNLGYLNTEDPLSTPRDVAEQRGEGQLIPVHDVVQVVRMALSLSSASYVKRSEERRTLNDTDFEFIEDILLQYGDDHSVLNASELDGYLTALVSGPAPVAIDEWFPGIFGGRQPEWE</sequence>
<dbReference type="InterPro" id="IPR036255">
    <property type="entry name" value="YgfB-like_sf"/>
</dbReference>
<name>A0A1I8ACU7_9BILA</name>
<comment type="similarity">
    <text evidence="2">Belongs to the short-chain dehydrogenases/reductases (SDR) family.</text>
</comment>
<evidence type="ECO:0000256" key="1">
    <source>
        <dbReference type="ARBA" id="ARBA00005194"/>
    </source>
</evidence>
<evidence type="ECO:0000256" key="2">
    <source>
        <dbReference type="ARBA" id="ARBA00006484"/>
    </source>
</evidence>
<dbReference type="Pfam" id="PF03695">
    <property type="entry name" value="UPF0149"/>
    <property type="match status" value="1"/>
</dbReference>
<dbReference type="AlphaFoldDB" id="A0A1I8ACU7"/>
<dbReference type="NCBIfam" id="TIGR02292">
    <property type="entry name" value="ygfB_yecA"/>
    <property type="match status" value="1"/>
</dbReference>
<dbReference type="InterPro" id="IPR036291">
    <property type="entry name" value="NAD(P)-bd_dom_sf"/>
</dbReference>
<dbReference type="Proteomes" id="UP000095287">
    <property type="component" value="Unplaced"/>
</dbReference>
<evidence type="ECO:0000313" key="3">
    <source>
        <dbReference type="Proteomes" id="UP000095287"/>
    </source>
</evidence>
<accession>A0A1I8ACU7</accession>
<dbReference type="Gene3D" id="3.40.50.720">
    <property type="entry name" value="NAD(P)-binding Rossmann-like Domain"/>
    <property type="match status" value="1"/>
</dbReference>
<protein>
    <submittedName>
        <fullName evidence="4">Dehydrogenase</fullName>
    </submittedName>
</protein>
<dbReference type="Pfam" id="PF00106">
    <property type="entry name" value="adh_short"/>
    <property type="match status" value="1"/>
</dbReference>
<comment type="pathway">
    <text evidence="1">Lipid metabolism; fatty acid biosynthesis.</text>
</comment>
<reference evidence="4" key="1">
    <citation type="submission" date="2016-11" db="UniProtKB">
        <authorList>
            <consortium name="WormBaseParasite"/>
        </authorList>
    </citation>
    <scope>IDENTIFICATION</scope>
</reference>
<organism evidence="3 4">
    <name type="scientific">Steinernema glaseri</name>
    <dbReference type="NCBI Taxonomy" id="37863"/>
    <lineage>
        <taxon>Eukaryota</taxon>
        <taxon>Metazoa</taxon>
        <taxon>Ecdysozoa</taxon>
        <taxon>Nematoda</taxon>
        <taxon>Chromadorea</taxon>
        <taxon>Rhabditida</taxon>
        <taxon>Tylenchina</taxon>
        <taxon>Panagrolaimomorpha</taxon>
        <taxon>Strongyloidoidea</taxon>
        <taxon>Steinernematidae</taxon>
        <taxon>Steinernema</taxon>
    </lineage>
</organism>
<dbReference type="InterPro" id="IPR002347">
    <property type="entry name" value="SDR_fam"/>
</dbReference>
<dbReference type="GO" id="GO:0016616">
    <property type="term" value="F:oxidoreductase activity, acting on the CH-OH group of donors, NAD or NADP as acceptor"/>
    <property type="evidence" value="ECO:0007669"/>
    <property type="project" value="TreeGrafter"/>
</dbReference>
<proteinExistence type="inferred from homology"/>
<dbReference type="SUPFAM" id="SSF101327">
    <property type="entry name" value="YgfB-like"/>
    <property type="match status" value="1"/>
</dbReference>
<dbReference type="WBParaSite" id="L893_g4425.t1">
    <property type="protein sequence ID" value="L893_g4425.t1"/>
    <property type="gene ID" value="L893_g4425"/>
</dbReference>
<keyword evidence="3" id="KW-1185">Reference proteome</keyword>
<dbReference type="InterPro" id="IPR011978">
    <property type="entry name" value="YgfB-like"/>
</dbReference>
<evidence type="ECO:0000313" key="4">
    <source>
        <dbReference type="WBParaSite" id="L893_g4425.t1"/>
    </source>
</evidence>
<dbReference type="PANTHER" id="PTHR42760">
    <property type="entry name" value="SHORT-CHAIN DEHYDROGENASES/REDUCTASES FAMILY MEMBER"/>
    <property type="match status" value="1"/>
</dbReference>
<dbReference type="SUPFAM" id="SSF51735">
    <property type="entry name" value="NAD(P)-binding Rossmann-fold domains"/>
    <property type="match status" value="1"/>
</dbReference>